<dbReference type="GO" id="GO:0035735">
    <property type="term" value="P:intraciliary transport involved in cilium assembly"/>
    <property type="evidence" value="ECO:0007669"/>
    <property type="project" value="TreeGrafter"/>
</dbReference>
<dbReference type="Proteomes" id="UP000324907">
    <property type="component" value="Unassembled WGS sequence"/>
</dbReference>
<feature type="coiled-coil region" evidence="1">
    <location>
        <begin position="186"/>
        <end position="286"/>
    </location>
</feature>
<feature type="compositionally biased region" description="Gly residues" evidence="2">
    <location>
        <begin position="7"/>
        <end position="32"/>
    </location>
</feature>
<feature type="coiled-coil region" evidence="1">
    <location>
        <begin position="476"/>
        <end position="588"/>
    </location>
</feature>
<dbReference type="GO" id="GO:0048487">
    <property type="term" value="F:beta-tubulin binding"/>
    <property type="evidence" value="ECO:0007669"/>
    <property type="project" value="InterPro"/>
</dbReference>
<proteinExistence type="predicted"/>
<evidence type="ECO:0008006" key="5">
    <source>
        <dbReference type="Google" id="ProtNLM"/>
    </source>
</evidence>
<organism evidence="3 4">
    <name type="scientific">Cafeteria roenbergensis</name>
    <name type="common">Marine flagellate</name>
    <dbReference type="NCBI Taxonomy" id="33653"/>
    <lineage>
        <taxon>Eukaryota</taxon>
        <taxon>Sar</taxon>
        <taxon>Stramenopiles</taxon>
        <taxon>Bigyra</taxon>
        <taxon>Opalozoa</taxon>
        <taxon>Bicosoecida</taxon>
        <taxon>Cafeteriaceae</taxon>
        <taxon>Cafeteria</taxon>
    </lineage>
</organism>
<dbReference type="AlphaFoldDB" id="A0A5A8CAP2"/>
<sequence length="604" mass="67723">MAARPGSGAGYGGMRPGTGQRLGTGMRTGTGRMGTAARLGTGQQPANFGGVGLNTAVAVADRPVTRQGMGGMRVKTAGPGRQVQDVSFFHGLLRKRVADLVAELGRMRTEMGERSKNKATQQTLSRRYEDLIGEVRGLEGTLADYNLAQDKARAGVDPVEIAAFGASLRRRNADESRAIDRIFLDRQDIERGVERLEAQTQEVRAAERARLDTLPAGQRAEFAALLERNEASSKKVDAARAELAKLNARISEHEAALQEDVYREECALLERKLELTNAAVEEAEAELAAGGSPDDSRARLLAKVRTDNERTKALTAALAEHTDERNRLTRLAAELDRDIAERERGGGQEAKYDELFRRDEEMTQFIDRYPEMRSKEEAEQARARETIVALLEHISGGLAREHSMPSQAEHKELSEELQDKEQELAASRYTEEHLQAELARRRGEFEKVTRIDSDVTAETSTLQERIRVMRAEMEVFEDVDRVRTAAEKTMAELEARRNAYKRRRDGARQQLRAMATEYQRKQSMLDSHEVEASLRRLEDKLRSKEAQVQAAKEFVAVKGRHTEFRNLRRRALELTEELNDRIKELASRVDDLVLLEIAAVVLVN</sequence>
<keyword evidence="1" id="KW-0175">Coiled coil</keyword>
<dbReference type="GO" id="GO:0030992">
    <property type="term" value="C:intraciliary transport particle B"/>
    <property type="evidence" value="ECO:0007669"/>
    <property type="project" value="InterPro"/>
</dbReference>
<reference evidence="3 4" key="1">
    <citation type="submission" date="2019-07" db="EMBL/GenBank/DDBJ databases">
        <title>Genomes of Cafeteria roenbergensis.</title>
        <authorList>
            <person name="Fischer M.G."/>
            <person name="Hackl T."/>
            <person name="Roman M."/>
        </authorList>
    </citation>
    <scope>NUCLEOTIDE SEQUENCE [LARGE SCALE GENOMIC DNA]</scope>
    <source>
        <strain evidence="3 4">RCC970-E3</strain>
    </source>
</reference>
<gene>
    <name evidence="3" type="ORF">FNF28_07341</name>
</gene>
<dbReference type="EMBL" id="VLTL01000243">
    <property type="protein sequence ID" value="KAA0149669.1"/>
    <property type="molecule type" value="Genomic_DNA"/>
</dbReference>
<dbReference type="GO" id="GO:0005929">
    <property type="term" value="C:cilium"/>
    <property type="evidence" value="ECO:0007669"/>
    <property type="project" value="TreeGrafter"/>
</dbReference>
<evidence type="ECO:0000313" key="3">
    <source>
        <dbReference type="EMBL" id="KAA0149669.1"/>
    </source>
</evidence>
<protein>
    <recommendedName>
        <fullName evidence="5">Intraflagellar transport protein 74/72</fullName>
    </recommendedName>
</protein>
<feature type="region of interest" description="Disordered" evidence="2">
    <location>
        <begin position="1"/>
        <end position="34"/>
    </location>
</feature>
<dbReference type="InterPro" id="IPR029602">
    <property type="entry name" value="IFT74"/>
</dbReference>
<evidence type="ECO:0000256" key="1">
    <source>
        <dbReference type="SAM" id="Coils"/>
    </source>
</evidence>
<evidence type="ECO:0000256" key="2">
    <source>
        <dbReference type="SAM" id="MobiDB-lite"/>
    </source>
</evidence>
<dbReference type="PANTHER" id="PTHR31432">
    <property type="entry name" value="INTRAFLAGELLAR TRANSPORT PROTEIN 74 HOMOLOG"/>
    <property type="match status" value="1"/>
</dbReference>
<dbReference type="PANTHER" id="PTHR31432:SF0">
    <property type="entry name" value="INTRAFLAGELLAR TRANSPORT PROTEIN 74 HOMOLOG"/>
    <property type="match status" value="1"/>
</dbReference>
<evidence type="ECO:0000313" key="4">
    <source>
        <dbReference type="Proteomes" id="UP000324907"/>
    </source>
</evidence>
<comment type="caution">
    <text evidence="3">The sequence shown here is derived from an EMBL/GenBank/DDBJ whole genome shotgun (WGS) entry which is preliminary data.</text>
</comment>
<accession>A0A5A8CAP2</accession>
<name>A0A5A8CAP2_CAFRO</name>